<evidence type="ECO:0000313" key="4">
    <source>
        <dbReference type="WBParaSite" id="ECPE_0000356301-mRNA-1"/>
    </source>
</evidence>
<reference evidence="4" key="1">
    <citation type="submission" date="2016-06" db="UniProtKB">
        <authorList>
            <consortium name="WormBaseParasite"/>
        </authorList>
    </citation>
    <scope>IDENTIFICATION</scope>
</reference>
<feature type="compositionally biased region" description="Basic and acidic residues" evidence="1">
    <location>
        <begin position="90"/>
        <end position="102"/>
    </location>
</feature>
<proteinExistence type="predicted"/>
<dbReference type="AlphaFoldDB" id="A0A183A9C5"/>
<evidence type="ECO:0000313" key="3">
    <source>
        <dbReference type="Proteomes" id="UP000272942"/>
    </source>
</evidence>
<dbReference type="Proteomes" id="UP000272942">
    <property type="component" value="Unassembled WGS sequence"/>
</dbReference>
<reference evidence="2 3" key="2">
    <citation type="submission" date="2018-11" db="EMBL/GenBank/DDBJ databases">
        <authorList>
            <consortium name="Pathogen Informatics"/>
        </authorList>
    </citation>
    <scope>NUCLEOTIDE SEQUENCE [LARGE SCALE GENOMIC DNA]</scope>
    <source>
        <strain evidence="2 3">Egypt</strain>
    </source>
</reference>
<dbReference type="WBParaSite" id="ECPE_0000356301-mRNA-1">
    <property type="protein sequence ID" value="ECPE_0000356301-mRNA-1"/>
    <property type="gene ID" value="ECPE_0000356301"/>
</dbReference>
<sequence>MTVETMFISAEVIHCFGALLIKERLGRLAGRWIELDGGIWELMDGGVGCSLCCGGHGIDVRGGDIDNCSGGIVCGVGGVSDGSGSGGDGDGGHGRRRADPDHGGAVSCNVGFIAGDDD</sequence>
<accession>A0A183A9C5</accession>
<keyword evidence="3" id="KW-1185">Reference proteome</keyword>
<gene>
    <name evidence="2" type="ORF">ECPE_LOCUS3560</name>
</gene>
<evidence type="ECO:0000256" key="1">
    <source>
        <dbReference type="SAM" id="MobiDB-lite"/>
    </source>
</evidence>
<dbReference type="EMBL" id="UZAN01040501">
    <property type="protein sequence ID" value="VDP69872.1"/>
    <property type="molecule type" value="Genomic_DNA"/>
</dbReference>
<name>A0A183A9C5_9TREM</name>
<organism evidence="4">
    <name type="scientific">Echinostoma caproni</name>
    <dbReference type="NCBI Taxonomy" id="27848"/>
    <lineage>
        <taxon>Eukaryota</taxon>
        <taxon>Metazoa</taxon>
        <taxon>Spiralia</taxon>
        <taxon>Lophotrochozoa</taxon>
        <taxon>Platyhelminthes</taxon>
        <taxon>Trematoda</taxon>
        <taxon>Digenea</taxon>
        <taxon>Plagiorchiida</taxon>
        <taxon>Echinostomata</taxon>
        <taxon>Echinostomatoidea</taxon>
        <taxon>Echinostomatidae</taxon>
        <taxon>Echinostoma</taxon>
    </lineage>
</organism>
<protein>
    <submittedName>
        <fullName evidence="2 4">Uncharacterized protein</fullName>
    </submittedName>
</protein>
<evidence type="ECO:0000313" key="2">
    <source>
        <dbReference type="EMBL" id="VDP69872.1"/>
    </source>
</evidence>
<feature type="region of interest" description="Disordered" evidence="1">
    <location>
        <begin position="82"/>
        <end position="105"/>
    </location>
</feature>